<dbReference type="Gene3D" id="3.10.620.30">
    <property type="match status" value="1"/>
</dbReference>
<protein>
    <submittedName>
        <fullName evidence="2">Transglutaminase family protein</fullName>
    </submittedName>
</protein>
<dbReference type="InterPro" id="IPR038765">
    <property type="entry name" value="Papain-like_cys_pep_sf"/>
</dbReference>
<evidence type="ECO:0000259" key="1">
    <source>
        <dbReference type="SMART" id="SM00460"/>
    </source>
</evidence>
<dbReference type="SMART" id="SM00460">
    <property type="entry name" value="TGc"/>
    <property type="match status" value="1"/>
</dbReference>
<name>A0A934S2M9_9BACT</name>
<dbReference type="Pfam" id="PF09899">
    <property type="entry name" value="DUF2126"/>
    <property type="match status" value="1"/>
</dbReference>
<dbReference type="Pfam" id="PF08379">
    <property type="entry name" value="Bact_transglu_N"/>
    <property type="match status" value="1"/>
</dbReference>
<evidence type="ECO:0000313" key="3">
    <source>
        <dbReference type="Proteomes" id="UP000603141"/>
    </source>
</evidence>
<dbReference type="PANTHER" id="PTHR33490:SF1">
    <property type="entry name" value="SLL1233 PROTEIN"/>
    <property type="match status" value="1"/>
</dbReference>
<dbReference type="InterPro" id="IPR002931">
    <property type="entry name" value="Transglutaminase-like"/>
</dbReference>
<evidence type="ECO:0000313" key="2">
    <source>
        <dbReference type="EMBL" id="MBK1882055.1"/>
    </source>
</evidence>
<gene>
    <name evidence="2" type="ORF">JIN85_06490</name>
</gene>
<dbReference type="InterPro" id="IPR013589">
    <property type="entry name" value="Bac_transglu_N"/>
</dbReference>
<dbReference type="Proteomes" id="UP000603141">
    <property type="component" value="Unassembled WGS sequence"/>
</dbReference>
<feature type="domain" description="Transglutaminase-like" evidence="1">
    <location>
        <begin position="172"/>
        <end position="248"/>
    </location>
</feature>
<dbReference type="RefSeq" id="WP_200268815.1">
    <property type="nucleotide sequence ID" value="NZ_JAENIJ010000007.1"/>
</dbReference>
<comment type="caution">
    <text evidence="2">The sequence shown here is derived from an EMBL/GenBank/DDBJ whole genome shotgun (WGS) entry which is preliminary data.</text>
</comment>
<proteinExistence type="predicted"/>
<dbReference type="PANTHER" id="PTHR33490">
    <property type="entry name" value="BLR5614 PROTEIN-RELATED"/>
    <property type="match status" value="1"/>
</dbReference>
<sequence length="1131" mass="127863">MSIHVALHHRTSYQYDRPVEHGPHVVRLRPAPHCRSRILSYSLKVGPMEHFVNWQQDPQSNYLARLMFPEPTDRLDIEVNLVVEMSVQNPFDFFLEPKAEEYPFSYDPVIKRELEPFLVLEEPGPLLAKWINTYQNRKQRTVDFLVEINAALQQAIDYRIRMEPGVQTPEETLEKLSGSCRDSAWLLVQLLRHLGLAARFVSGYLIQLKADVESLDGPSGSEVDFTDLHAWAEVYLPGAGWIGLDATSGLLAGEGHLPLACSPEPMSAAPVTGGTAPCKSTMDHEMHITRIYESPRTTLPYRDEQWAGIMETGDQIDADLRDMDVRLTMGGEPTFISMDDFDGEEWNNAAMGPTKRVLSDKLIKRLRERFAPGGLLFYGQGKWYPGEQLPRWSLACYWRKDGQPIWEDVSLIADESRDYGYGEQDAQRFGKALAEALDTDAKWLIPAYEDAFYYLWREKRLPRNVDPVKSNLKDKQERDRLARVFEQGLDEPVGWVMPLQKQPTPAGKVWASGPWFLPDDTMYLLPGDSPVGYRLPLSSLPWVKESEYPYSIPQDPTAPLGALPPHGGAQVIQQSQVGLQDQKMDPNAESVHGSLHLDKSAIPPVAGGDGTELPWEKEPTDQESAAWLIRRAICFEARHGRLHVFMPPLDTTEDFLELVALIEQTAANLQMSVILEGTPPSFDPRLEVVKVTPDPGVIEVNLQPAASWSDLVRNTTVLYEEARQCRLATEKFMIDGRHCGTGGGNHIIIGGETPSDSPLLRRPDLLRSMVTFWNHHPSLSFLFSGLFVGPTSQAPRIDEARNDSIHELEIAFQTLGEDLTPPPWKIDRALRNLLIDSTGNTHRAEFCIDKLYSPDSATGRLGLLEMRNFEMPPHHRMSLAQHLVLRGLVARFWKEPYEKPLVRWGSEIHDRWMLPHFIWQDFKEVLDDLSAHGYQTDHDWFAPHLEFRFPKIGDYQQLGIDLEIRHAIEPWHVLGEDGTPGGTVRYVDSSVERMQVLARGLTGERHVITCNGTKIPLRPTGTHGEYVAGIRYRAWQPPNCLHPTIAPHTPLVLDILDTWNDRSIGGCTYHAAHPGGRNHTSFPVNAYEAEARRLARFFRHGHTGGKIIAKQAPTSPDFPFTLDLRMIPTSL</sequence>
<accession>A0A934S2M9</accession>
<dbReference type="SUPFAM" id="SSF54001">
    <property type="entry name" value="Cysteine proteinases"/>
    <property type="match status" value="1"/>
</dbReference>
<organism evidence="2 3">
    <name type="scientific">Luteolibacter pohnpeiensis</name>
    <dbReference type="NCBI Taxonomy" id="454153"/>
    <lineage>
        <taxon>Bacteria</taxon>
        <taxon>Pseudomonadati</taxon>
        <taxon>Verrucomicrobiota</taxon>
        <taxon>Verrucomicrobiia</taxon>
        <taxon>Verrucomicrobiales</taxon>
        <taxon>Verrucomicrobiaceae</taxon>
        <taxon>Luteolibacter</taxon>
    </lineage>
</organism>
<dbReference type="AlphaFoldDB" id="A0A934S2M9"/>
<keyword evidence="3" id="KW-1185">Reference proteome</keyword>
<dbReference type="InterPro" id="IPR018667">
    <property type="entry name" value="DUF2126"/>
</dbReference>
<dbReference type="EMBL" id="JAENIJ010000007">
    <property type="protein sequence ID" value="MBK1882055.1"/>
    <property type="molecule type" value="Genomic_DNA"/>
</dbReference>
<dbReference type="Pfam" id="PF01841">
    <property type="entry name" value="Transglut_core"/>
    <property type="match status" value="1"/>
</dbReference>
<reference evidence="2" key="1">
    <citation type="submission" date="2021-01" db="EMBL/GenBank/DDBJ databases">
        <title>Modified the classification status of verrucomicrobia.</title>
        <authorList>
            <person name="Feng X."/>
        </authorList>
    </citation>
    <scope>NUCLEOTIDE SEQUENCE</scope>
    <source>
        <strain evidence="2">KCTC 22041</strain>
    </source>
</reference>